<reference evidence="2 3" key="1">
    <citation type="submission" date="2017-10" db="EMBL/GenBank/DDBJ databases">
        <title>Draft genome sequences of strains TRE 1, TRE 9, TRE H and TRI 7, isolated from tamarins, belonging to four potential novel Bifidobacterium species.</title>
        <authorList>
            <person name="Mattarelli P."/>
            <person name="Modesto M."/>
            <person name="Puglisi E."/>
            <person name="Morelli L."/>
            <person name="Spezio C."/>
            <person name="Bonetti A."/>
            <person name="Sandri C."/>
        </authorList>
    </citation>
    <scope>NUCLEOTIDE SEQUENCE [LARGE SCALE GENOMIC DNA]</scope>
    <source>
        <strain evidence="3">TRE1</strain>
    </source>
</reference>
<dbReference type="PANTHER" id="PTHR18964:SF149">
    <property type="entry name" value="BIFUNCTIONAL UDP-N-ACETYLGLUCOSAMINE 2-EPIMERASE_N-ACETYLMANNOSAMINE KINASE"/>
    <property type="match status" value="1"/>
</dbReference>
<dbReference type="PANTHER" id="PTHR18964">
    <property type="entry name" value="ROK (REPRESSOR, ORF, KINASE) FAMILY"/>
    <property type="match status" value="1"/>
</dbReference>
<name>A0A2M9H764_9BIFI</name>
<keyword evidence="3" id="KW-1185">Reference proteome</keyword>
<accession>A0A2M9H764</accession>
<sequence length="408" mass="44547">MPRSRSINQDDLRNHNLSVVLKTLLQSRTPLSRAQLAKQTGLTKATMSLLSEILLGNDVVEQLAPLQESTNGRPSTPLGFHAGRWAGMGMQVNTDGYGYTVLDIAGRVVMTQWVDRDMTQSTPDDVFEALDDLVRPVEVRLKRRRYRLVGTGLALPGLIADDRHLIMAPNLGWANLELERFAVVRRLDADVDNEANLAAIAQIPGYAVHRAADETGLEPDDSFLYISTDIGVGGAIVRSGGVMRGDHGFGGELGHMSVDMNGPKCRCGRRGCLEMYAGRRELVRAAGIADGADAAAASHIDELYRRWKGGDVRTVMAIEQALDAMASAAVSVINMVDVSTIVLGGFWSGFEEDLASKLRIRIVPQLLARYAMDVRVLDCKTVERPALYGAACLGMRRFIDRPVGYLDI</sequence>
<dbReference type="Gene3D" id="3.30.420.40">
    <property type="match status" value="2"/>
</dbReference>
<comment type="similarity">
    <text evidence="1">Belongs to the ROK (NagC/XylR) family.</text>
</comment>
<dbReference type="Proteomes" id="UP000229095">
    <property type="component" value="Unassembled WGS sequence"/>
</dbReference>
<dbReference type="SUPFAM" id="SSF53067">
    <property type="entry name" value="Actin-like ATPase domain"/>
    <property type="match status" value="2"/>
</dbReference>
<dbReference type="RefSeq" id="WP_100511435.1">
    <property type="nucleotide sequence ID" value="NZ_PEBI01000004.1"/>
</dbReference>
<dbReference type="InterPro" id="IPR000600">
    <property type="entry name" value="ROK"/>
</dbReference>
<evidence type="ECO:0000313" key="3">
    <source>
        <dbReference type="Proteomes" id="UP000229095"/>
    </source>
</evidence>
<dbReference type="Gene3D" id="1.10.10.10">
    <property type="entry name" value="Winged helix-like DNA-binding domain superfamily/Winged helix DNA-binding domain"/>
    <property type="match status" value="1"/>
</dbReference>
<organism evidence="2 3">
    <name type="scientific">Bifidobacterium primatium</name>
    <dbReference type="NCBI Taxonomy" id="2045438"/>
    <lineage>
        <taxon>Bacteria</taxon>
        <taxon>Bacillati</taxon>
        <taxon>Actinomycetota</taxon>
        <taxon>Actinomycetes</taxon>
        <taxon>Bifidobacteriales</taxon>
        <taxon>Bifidobacteriaceae</taxon>
        <taxon>Bifidobacterium</taxon>
    </lineage>
</organism>
<evidence type="ECO:0000313" key="2">
    <source>
        <dbReference type="EMBL" id="PJM72649.1"/>
    </source>
</evidence>
<proteinExistence type="inferred from homology"/>
<protein>
    <submittedName>
        <fullName evidence="2">NagC family transcriptional regulator</fullName>
    </submittedName>
</protein>
<dbReference type="InterPro" id="IPR036388">
    <property type="entry name" value="WH-like_DNA-bd_sf"/>
</dbReference>
<dbReference type="OrthoDB" id="5174513at2"/>
<dbReference type="InterPro" id="IPR036390">
    <property type="entry name" value="WH_DNA-bd_sf"/>
</dbReference>
<gene>
    <name evidence="2" type="ORF">CS006_08775</name>
</gene>
<dbReference type="InterPro" id="IPR043129">
    <property type="entry name" value="ATPase_NBD"/>
</dbReference>
<comment type="caution">
    <text evidence="2">The sequence shown here is derived from an EMBL/GenBank/DDBJ whole genome shotgun (WGS) entry which is preliminary data.</text>
</comment>
<dbReference type="Pfam" id="PF00480">
    <property type="entry name" value="ROK"/>
    <property type="match status" value="1"/>
</dbReference>
<dbReference type="AlphaFoldDB" id="A0A2M9H764"/>
<dbReference type="EMBL" id="PEBI01000004">
    <property type="protein sequence ID" value="PJM72649.1"/>
    <property type="molecule type" value="Genomic_DNA"/>
</dbReference>
<evidence type="ECO:0000256" key="1">
    <source>
        <dbReference type="ARBA" id="ARBA00006479"/>
    </source>
</evidence>
<dbReference type="SUPFAM" id="SSF46785">
    <property type="entry name" value="Winged helix' DNA-binding domain"/>
    <property type="match status" value="1"/>
</dbReference>